<protein>
    <submittedName>
        <fullName evidence="4">Gag-pro-like protein</fullName>
    </submittedName>
</protein>
<evidence type="ECO:0000313" key="4">
    <source>
        <dbReference type="EMBL" id="KAA3478352.1"/>
    </source>
</evidence>
<dbReference type="AlphaFoldDB" id="A0A5B6WBY2"/>
<feature type="domain" description="Retrotransposon gag" evidence="2">
    <location>
        <begin position="588"/>
        <end position="663"/>
    </location>
</feature>
<proteinExistence type="predicted"/>
<evidence type="ECO:0000313" key="5">
    <source>
        <dbReference type="Proteomes" id="UP000325315"/>
    </source>
</evidence>
<organism evidence="4 5">
    <name type="scientific">Gossypium australe</name>
    <dbReference type="NCBI Taxonomy" id="47621"/>
    <lineage>
        <taxon>Eukaryota</taxon>
        <taxon>Viridiplantae</taxon>
        <taxon>Streptophyta</taxon>
        <taxon>Embryophyta</taxon>
        <taxon>Tracheophyta</taxon>
        <taxon>Spermatophyta</taxon>
        <taxon>Magnoliopsida</taxon>
        <taxon>eudicotyledons</taxon>
        <taxon>Gunneridae</taxon>
        <taxon>Pentapetalae</taxon>
        <taxon>rosids</taxon>
        <taxon>malvids</taxon>
        <taxon>Malvales</taxon>
        <taxon>Malvaceae</taxon>
        <taxon>Malvoideae</taxon>
        <taxon>Gossypium</taxon>
    </lineage>
</organism>
<feature type="domain" description="DUF7745" evidence="3">
    <location>
        <begin position="27"/>
        <end position="264"/>
    </location>
</feature>
<dbReference type="PANTHER" id="PTHR48200:SF1">
    <property type="entry name" value="AMINOTRANSFERASE-LIKE PLANT MOBILE DOMAIN-CONTAINING PROTEIN"/>
    <property type="match status" value="1"/>
</dbReference>
<keyword evidence="1" id="KW-0175">Coiled coil</keyword>
<evidence type="ECO:0000259" key="2">
    <source>
        <dbReference type="Pfam" id="PF03732"/>
    </source>
</evidence>
<sequence length="753" mass="87164">MSEQWITSRIKQKGDCKCIPWRHLKDLILARADMKKRIDVFTLSIYDLVVFPKVLGHVEEAVSDLFDRLDKGVTPVPAILAETFRSLNACRKAGEGRFMGCAQLLLSWFHSHFWKVEKVSYKVFFENYSPLKELAVTPRQDDLSREKWIAILQNLQVEDVKWRAPWMIPDGILYQCGEFDWAPLLGIWGAVGYASLLVMRQYQSRQFIPATHGLTQCELSYKDDNYKKRVREISSAWTQTQKMKRLSIGPMATPEYDRWWGKRINDNIPMPSRGNARPIKEQLQVIPSELKIIKHDFEKRARKLEKKIEQLEEEKMQLGSSSTILKNRIRLKPKSSLREKERKEGNLEAEHPYGTRAKSKKMDQRYEQLQKKIQEQVQAQIQEQLAKIQQDMMDKMMESQRNMMAQMTQMTQLLNGLMERGKGPMAITGEESEGIPSGFTPPHAPVQPEEYLQRPSVTIRPQQGQANIRPPVNLQVGSGSNPRDDPVNLVIPDLDLMEKEETRAESSRQLEDRCRWLKALKNTDHRPGINAKDLSLVPDLVLPNKFKMPEFEKYNGTSCPEAHITMFCRRMTGYVNNDQPLIHCFQDSLIGSTAKWYNQLSRTQIGSWEDMIQAFMKQYGYVTDVAPDRFMLQNMEKKSSKSFRQYAQRWRQVAMQVQPLLLEKERTMLFINTVRAPFITHMVGSTTKSFADIVMAGEMIKNAIMGERIEAGEATKRSVPRKKDNKVNNMSTYNKWYSKTVTINPPKVVTTGQ</sequence>
<dbReference type="InterPro" id="IPR005162">
    <property type="entry name" value="Retrotrans_gag_dom"/>
</dbReference>
<dbReference type="Proteomes" id="UP000325315">
    <property type="component" value="Unassembled WGS sequence"/>
</dbReference>
<feature type="coiled-coil region" evidence="1">
    <location>
        <begin position="294"/>
        <end position="328"/>
    </location>
</feature>
<dbReference type="Pfam" id="PF03732">
    <property type="entry name" value="Retrotrans_gag"/>
    <property type="match status" value="1"/>
</dbReference>
<name>A0A5B6WBY2_9ROSI</name>
<gene>
    <name evidence="4" type="ORF">EPI10_012160</name>
</gene>
<dbReference type="EMBL" id="SMMG02000004">
    <property type="protein sequence ID" value="KAA3478352.1"/>
    <property type="molecule type" value="Genomic_DNA"/>
</dbReference>
<keyword evidence="5" id="KW-1185">Reference proteome</keyword>
<dbReference type="InterPro" id="IPR056647">
    <property type="entry name" value="DUF7745"/>
</dbReference>
<dbReference type="PANTHER" id="PTHR48200">
    <property type="entry name" value="PROTEIN, PUTATIVE-RELATED"/>
    <property type="match status" value="1"/>
</dbReference>
<comment type="caution">
    <text evidence="4">The sequence shown here is derived from an EMBL/GenBank/DDBJ whole genome shotgun (WGS) entry which is preliminary data.</text>
</comment>
<accession>A0A5B6WBY2</accession>
<dbReference type="OrthoDB" id="1750196at2759"/>
<reference evidence="5" key="1">
    <citation type="journal article" date="2019" name="Plant Biotechnol. J.">
        <title>Genome sequencing of the Australian wild diploid species Gossypium australe highlights disease resistance and delayed gland morphogenesis.</title>
        <authorList>
            <person name="Cai Y."/>
            <person name="Cai X."/>
            <person name="Wang Q."/>
            <person name="Wang P."/>
            <person name="Zhang Y."/>
            <person name="Cai C."/>
            <person name="Xu Y."/>
            <person name="Wang K."/>
            <person name="Zhou Z."/>
            <person name="Wang C."/>
            <person name="Geng S."/>
            <person name="Li B."/>
            <person name="Dong Q."/>
            <person name="Hou Y."/>
            <person name="Wang H."/>
            <person name="Ai P."/>
            <person name="Liu Z."/>
            <person name="Yi F."/>
            <person name="Sun M."/>
            <person name="An G."/>
            <person name="Cheng J."/>
            <person name="Zhang Y."/>
            <person name="Shi Q."/>
            <person name="Xie Y."/>
            <person name="Shi X."/>
            <person name="Chang Y."/>
            <person name="Huang F."/>
            <person name="Chen Y."/>
            <person name="Hong S."/>
            <person name="Mi L."/>
            <person name="Sun Q."/>
            <person name="Zhang L."/>
            <person name="Zhou B."/>
            <person name="Peng R."/>
            <person name="Zhang X."/>
            <person name="Liu F."/>
        </authorList>
    </citation>
    <scope>NUCLEOTIDE SEQUENCE [LARGE SCALE GENOMIC DNA]</scope>
    <source>
        <strain evidence="5">cv. PA1801</strain>
    </source>
</reference>
<evidence type="ECO:0000256" key="1">
    <source>
        <dbReference type="SAM" id="Coils"/>
    </source>
</evidence>
<evidence type="ECO:0000259" key="3">
    <source>
        <dbReference type="Pfam" id="PF24924"/>
    </source>
</evidence>
<dbReference type="Pfam" id="PF24924">
    <property type="entry name" value="DUF7745"/>
    <property type="match status" value="1"/>
</dbReference>